<organism evidence="2 3">
    <name type="scientific">Ruegeria intermedia</name>
    <dbReference type="NCBI Taxonomy" id="996115"/>
    <lineage>
        <taxon>Bacteria</taxon>
        <taxon>Pseudomonadati</taxon>
        <taxon>Pseudomonadota</taxon>
        <taxon>Alphaproteobacteria</taxon>
        <taxon>Rhodobacterales</taxon>
        <taxon>Roseobacteraceae</taxon>
        <taxon>Ruegeria</taxon>
    </lineage>
</organism>
<protein>
    <submittedName>
        <fullName evidence="2">Hint domain-containing protein</fullName>
    </submittedName>
</protein>
<keyword evidence="3" id="KW-1185">Reference proteome</keyword>
<dbReference type="InterPro" id="IPR036844">
    <property type="entry name" value="Hint_dom_sf"/>
</dbReference>
<evidence type="ECO:0000313" key="2">
    <source>
        <dbReference type="EMBL" id="SHE73896.1"/>
    </source>
</evidence>
<accession>A0A1M4VY60</accession>
<evidence type="ECO:0000259" key="1">
    <source>
        <dbReference type="Pfam" id="PF13403"/>
    </source>
</evidence>
<reference evidence="2 3" key="1">
    <citation type="submission" date="2016-11" db="EMBL/GenBank/DDBJ databases">
        <authorList>
            <person name="Varghese N."/>
            <person name="Submissions S."/>
        </authorList>
    </citation>
    <scope>NUCLEOTIDE SEQUENCE [LARGE SCALE GENOMIC DNA]</scope>
    <source>
        <strain evidence="2 3">DSM 29341</strain>
    </source>
</reference>
<dbReference type="SUPFAM" id="SSF51294">
    <property type="entry name" value="Hedgehog/intein (Hint) domain"/>
    <property type="match status" value="1"/>
</dbReference>
<dbReference type="InterPro" id="IPR028992">
    <property type="entry name" value="Hedgehog/Intein_dom"/>
</dbReference>
<dbReference type="Gene3D" id="2.170.16.10">
    <property type="entry name" value="Hedgehog/Intein (Hint) domain"/>
    <property type="match status" value="1"/>
</dbReference>
<evidence type="ECO:0000313" key="3">
    <source>
        <dbReference type="Proteomes" id="UP000325134"/>
    </source>
</evidence>
<gene>
    <name evidence="2" type="ORF">SAMN05444279_10760</name>
</gene>
<dbReference type="Proteomes" id="UP000325134">
    <property type="component" value="Unassembled WGS sequence"/>
</dbReference>
<sequence length="196" mass="20643">MANYSYIGYAPGVITVNFSGPDTVTLDSGYDPATDRRIFDVTDADGGNILPWWNPTPDTGTVFNGDRYNDENGDDATQTGVVTNLDGSVTYDSGAIYLEESYALAKPGGGTINMYRVEVEGNLVGYITSEPLVPGTTYSMTVSKVTPGNAPDTTDPSALVDVPCFTAGTLIETPDGAKAIEDLARGDLVLTLDHGP</sequence>
<dbReference type="Pfam" id="PF13403">
    <property type="entry name" value="Hint_2"/>
    <property type="match status" value="1"/>
</dbReference>
<dbReference type="EMBL" id="FQVK01000007">
    <property type="protein sequence ID" value="SHE73896.1"/>
    <property type="molecule type" value="Genomic_DNA"/>
</dbReference>
<name>A0A1M4VY60_9RHOB</name>
<dbReference type="AlphaFoldDB" id="A0A1M4VY60"/>
<feature type="domain" description="Hedgehog/Intein (Hint)" evidence="1">
    <location>
        <begin position="163"/>
        <end position="195"/>
    </location>
</feature>
<proteinExistence type="predicted"/>